<dbReference type="GeneID" id="102693260"/>
<dbReference type="InterPro" id="IPR015121">
    <property type="entry name" value="DNA_fragmentation_mid_dom"/>
</dbReference>
<dbReference type="PROSITE" id="PS51135">
    <property type="entry name" value="CIDE_N"/>
    <property type="match status" value="1"/>
</dbReference>
<dbReference type="CTD" id="1676"/>
<dbReference type="EMBL" id="AHAT01009819">
    <property type="status" value="NOT_ANNOTATED_CDS"/>
    <property type="molecule type" value="Genomic_DNA"/>
</dbReference>
<evidence type="ECO:0000256" key="1">
    <source>
        <dbReference type="ARBA" id="ARBA00022703"/>
    </source>
</evidence>
<dbReference type="OrthoDB" id="6475906at2759"/>
<dbReference type="GeneTree" id="ENSGT00390000018596"/>
<proteinExistence type="predicted"/>
<dbReference type="InterPro" id="IPR003508">
    <property type="entry name" value="CIDE-N_dom"/>
</dbReference>
<reference evidence="5" key="3">
    <citation type="submission" date="2025-09" db="UniProtKB">
        <authorList>
            <consortium name="Ensembl"/>
        </authorList>
    </citation>
    <scope>IDENTIFICATION</scope>
</reference>
<dbReference type="Gene3D" id="3.10.20.10">
    <property type="match status" value="1"/>
</dbReference>
<dbReference type="GO" id="GO:0006915">
    <property type="term" value="P:apoptotic process"/>
    <property type="evidence" value="ECO:0000318"/>
    <property type="project" value="GO_Central"/>
</dbReference>
<dbReference type="Ensembl" id="ENSLOCT00000007907.1">
    <property type="protein sequence ID" value="ENSLOCP00000007897.1"/>
    <property type="gene ID" value="ENSLOCG00000006536.1"/>
</dbReference>
<dbReference type="SUPFAM" id="SSF81783">
    <property type="entry name" value="C-terminal domain of DFF45/ICAD (DFF-C domain)"/>
    <property type="match status" value="1"/>
</dbReference>
<dbReference type="SMART" id="SM00266">
    <property type="entry name" value="CAD"/>
    <property type="match status" value="1"/>
</dbReference>
<dbReference type="Pfam" id="PF09033">
    <property type="entry name" value="DFF-C"/>
    <property type="match status" value="1"/>
</dbReference>
<evidence type="ECO:0000259" key="4">
    <source>
        <dbReference type="PROSITE" id="PS51135"/>
    </source>
</evidence>
<reference evidence="5" key="2">
    <citation type="submission" date="2025-08" db="UniProtKB">
        <authorList>
            <consortium name="Ensembl"/>
        </authorList>
    </citation>
    <scope>IDENTIFICATION</scope>
</reference>
<evidence type="ECO:0000313" key="5">
    <source>
        <dbReference type="Ensembl" id="ENSLOCP00000007897.1"/>
    </source>
</evidence>
<dbReference type="GO" id="GO:0000785">
    <property type="term" value="C:chromatin"/>
    <property type="evidence" value="ECO:0000318"/>
    <property type="project" value="GO_Central"/>
</dbReference>
<sequence length="319" mass="35077">MSDPKPCRVCNYSRKKSYGIAVQSLDQLKIKGSELLGFTSEDLVSVVLEEDGTIVEDEVYFLCLPSNTKFMLLKDKERWAPITKVDGGTAWLGVGGEADEVDRAVPGAEGWQEPARRLQQDLSAIVLMSEADLQGLADAPCGTLAAALGYEEARTRALQDTLQGVLDRRQEERQAKELLQLYLRAAQGESRAGETAGPRGARIEVPGQDVTDGKEMEVDAAGRGASKFSQRTLMVLKGKTSPETRLSNQELQLLINEGARTMSDVLGWDMEKAENVLQACEDEMKKRLEKVSAMHSLSSLSQRPMAEEENGETKAKRQK</sequence>
<protein>
    <submittedName>
        <fullName evidence="5">DNA fragmentation factor, alpha polypeptide</fullName>
    </submittedName>
</protein>
<name>W5MHN8_LEPOC</name>
<organism evidence="5 6">
    <name type="scientific">Lepisosteus oculatus</name>
    <name type="common">Spotted gar</name>
    <dbReference type="NCBI Taxonomy" id="7918"/>
    <lineage>
        <taxon>Eukaryota</taxon>
        <taxon>Metazoa</taxon>
        <taxon>Chordata</taxon>
        <taxon>Craniata</taxon>
        <taxon>Vertebrata</taxon>
        <taxon>Euteleostomi</taxon>
        <taxon>Actinopterygii</taxon>
        <taxon>Neopterygii</taxon>
        <taxon>Holostei</taxon>
        <taxon>Semionotiformes</taxon>
        <taxon>Lepisosteidae</taxon>
        <taxon>Lepisosteus</taxon>
    </lineage>
</organism>
<keyword evidence="6" id="KW-1185">Reference proteome</keyword>
<dbReference type="STRING" id="7918.ENSLOCP00000007897"/>
<dbReference type="PANTHER" id="PTHR12306:SF16">
    <property type="entry name" value="DNAATION FACTOR SUBUNIT ALPHA"/>
    <property type="match status" value="1"/>
</dbReference>
<evidence type="ECO:0000256" key="3">
    <source>
        <dbReference type="SAM" id="MobiDB-lite"/>
    </source>
</evidence>
<dbReference type="AlphaFoldDB" id="W5MHN8"/>
<dbReference type="Bgee" id="ENSLOCG00000006536">
    <property type="expression patterns" value="Expressed in pharyngeal gill and 13 other cell types or tissues"/>
</dbReference>
<feature type="domain" description="CIDE-N" evidence="4">
    <location>
        <begin position="3"/>
        <end position="81"/>
    </location>
</feature>
<dbReference type="GO" id="GO:0044183">
    <property type="term" value="F:protein folding chaperone"/>
    <property type="evidence" value="ECO:0000318"/>
    <property type="project" value="GO_Central"/>
</dbReference>
<dbReference type="InParanoid" id="W5MHN8"/>
<dbReference type="OMA" id="NWDIRKT"/>
<dbReference type="GO" id="GO:1900118">
    <property type="term" value="P:negative regulation of execution phase of apoptosis"/>
    <property type="evidence" value="ECO:0000318"/>
    <property type="project" value="GO_Central"/>
</dbReference>
<accession>W5MHN8</accession>
<evidence type="ECO:0000313" key="6">
    <source>
        <dbReference type="Proteomes" id="UP000018468"/>
    </source>
</evidence>
<dbReference type="InterPro" id="IPR027296">
    <property type="entry name" value="DFF-C"/>
</dbReference>
<dbReference type="Proteomes" id="UP000018468">
    <property type="component" value="Linkage group LG25"/>
</dbReference>
<dbReference type="Gene3D" id="1.10.1490.10">
    <property type="entry name" value="C-terminal domain of DFF45/ICAD (DFF-C domain)"/>
    <property type="match status" value="2"/>
</dbReference>
<dbReference type="eggNOG" id="ENOG502RQ19">
    <property type="taxonomic scope" value="Eukaryota"/>
</dbReference>
<feature type="region of interest" description="Disordered" evidence="3">
    <location>
        <begin position="291"/>
        <end position="319"/>
    </location>
</feature>
<dbReference type="PANTHER" id="PTHR12306">
    <property type="entry name" value="CELL DEATH ACTIVATOR CIDE"/>
    <property type="match status" value="1"/>
</dbReference>
<evidence type="ECO:0000256" key="2">
    <source>
        <dbReference type="PROSITE-ProRule" id="PRU00447"/>
    </source>
</evidence>
<keyword evidence="1 2" id="KW-0053">Apoptosis</keyword>
<reference evidence="6" key="1">
    <citation type="submission" date="2011-12" db="EMBL/GenBank/DDBJ databases">
        <title>The Draft Genome of Lepisosteus oculatus.</title>
        <authorList>
            <consortium name="The Broad Institute Genome Assembly &amp; Analysis Group"/>
            <consortium name="Computational R&amp;D Group"/>
            <consortium name="and Sequencing Platform"/>
            <person name="Di Palma F."/>
            <person name="Alfoldi J."/>
            <person name="Johnson J."/>
            <person name="Berlin A."/>
            <person name="Gnerre S."/>
            <person name="Jaffe D."/>
            <person name="MacCallum I."/>
            <person name="Young S."/>
            <person name="Walker B.J."/>
            <person name="Lander E.S."/>
            <person name="Lindblad-Toh K."/>
        </authorList>
    </citation>
    <scope>NUCLEOTIDE SEQUENCE [LARGE SCALE GENOMIC DNA]</scope>
</reference>
<dbReference type="Pfam" id="PF02017">
    <property type="entry name" value="CIDE-N"/>
    <property type="match status" value="1"/>
</dbReference>
<dbReference type="SUPFAM" id="SSF54277">
    <property type="entry name" value="CAD &amp; PB1 domains"/>
    <property type="match status" value="1"/>
</dbReference>
<dbReference type="HOGENOM" id="CLU_086234_0_0_1"/>
<dbReference type="GO" id="GO:1902511">
    <property type="term" value="P:negative regulation of apoptotic DNA fragmentation"/>
    <property type="evidence" value="ECO:0000318"/>
    <property type="project" value="GO_Central"/>
</dbReference>
<feature type="region of interest" description="Disordered" evidence="3">
    <location>
        <begin position="189"/>
        <end position="224"/>
    </location>
</feature>